<dbReference type="AlphaFoldDB" id="A0A0Q3HDR9"/>
<protein>
    <submittedName>
        <fullName evidence="1 2">Uncharacterized protein</fullName>
    </submittedName>
</protein>
<dbReference type="Proteomes" id="UP000008810">
    <property type="component" value="Chromosome 1"/>
</dbReference>
<evidence type="ECO:0000313" key="2">
    <source>
        <dbReference type="EnsemblPlants" id="KQK20936"/>
    </source>
</evidence>
<dbReference type="Gramene" id="KQK20936">
    <property type="protein sequence ID" value="KQK20936"/>
    <property type="gene ID" value="BRADI_1g57675v3"/>
</dbReference>
<organism evidence="1">
    <name type="scientific">Brachypodium distachyon</name>
    <name type="common">Purple false brome</name>
    <name type="synonym">Trachynia distachya</name>
    <dbReference type="NCBI Taxonomy" id="15368"/>
    <lineage>
        <taxon>Eukaryota</taxon>
        <taxon>Viridiplantae</taxon>
        <taxon>Streptophyta</taxon>
        <taxon>Embryophyta</taxon>
        <taxon>Tracheophyta</taxon>
        <taxon>Spermatophyta</taxon>
        <taxon>Magnoliopsida</taxon>
        <taxon>Liliopsida</taxon>
        <taxon>Poales</taxon>
        <taxon>Poaceae</taxon>
        <taxon>BOP clade</taxon>
        <taxon>Pooideae</taxon>
        <taxon>Stipodae</taxon>
        <taxon>Brachypodieae</taxon>
        <taxon>Brachypodium</taxon>
    </lineage>
</organism>
<proteinExistence type="predicted"/>
<dbReference type="EMBL" id="CM000880">
    <property type="protein sequence ID" value="KQK20936.1"/>
    <property type="molecule type" value="Genomic_DNA"/>
</dbReference>
<reference evidence="1 2" key="1">
    <citation type="journal article" date="2010" name="Nature">
        <title>Genome sequencing and analysis of the model grass Brachypodium distachyon.</title>
        <authorList>
            <consortium name="International Brachypodium Initiative"/>
        </authorList>
    </citation>
    <scope>NUCLEOTIDE SEQUENCE [LARGE SCALE GENOMIC DNA]</scope>
    <source>
        <strain evidence="1 2">Bd21</strain>
    </source>
</reference>
<sequence length="74" mass="8352">MVHEFGFPFGQQVVGSKYWQVSLTGSDMIVRGNLSNKYLILMALRGSAATKWESLLGDEEDVIEVEIVTRFSIR</sequence>
<name>A0A0Q3HDR9_BRADI</name>
<gene>
    <name evidence="1" type="ORF">BRADI_1g57675v3</name>
</gene>
<dbReference type="InParanoid" id="A0A0Q3HDR9"/>
<evidence type="ECO:0000313" key="1">
    <source>
        <dbReference type="EMBL" id="KQK20936.1"/>
    </source>
</evidence>
<reference evidence="2" key="3">
    <citation type="submission" date="2018-08" db="UniProtKB">
        <authorList>
            <consortium name="EnsemblPlants"/>
        </authorList>
    </citation>
    <scope>IDENTIFICATION</scope>
    <source>
        <strain evidence="2">cv. Bd21</strain>
    </source>
</reference>
<accession>A0A0Q3HDR9</accession>
<reference evidence="1" key="2">
    <citation type="submission" date="2017-06" db="EMBL/GenBank/DDBJ databases">
        <title>WGS assembly of Brachypodium distachyon.</title>
        <authorList>
            <consortium name="The International Brachypodium Initiative"/>
            <person name="Lucas S."/>
            <person name="Harmon-Smith M."/>
            <person name="Lail K."/>
            <person name="Tice H."/>
            <person name="Grimwood J."/>
            <person name="Bruce D."/>
            <person name="Barry K."/>
            <person name="Shu S."/>
            <person name="Lindquist E."/>
            <person name="Wang M."/>
            <person name="Pitluck S."/>
            <person name="Vogel J.P."/>
            <person name="Garvin D.F."/>
            <person name="Mockler T.C."/>
            <person name="Schmutz J."/>
            <person name="Rokhsar D."/>
            <person name="Bevan M.W."/>
        </authorList>
    </citation>
    <scope>NUCLEOTIDE SEQUENCE</scope>
    <source>
        <strain evidence="1">Bd21</strain>
    </source>
</reference>
<dbReference type="EnsemblPlants" id="KQK20936">
    <property type="protein sequence ID" value="KQK20936"/>
    <property type="gene ID" value="BRADI_1g57675v3"/>
</dbReference>
<evidence type="ECO:0000313" key="3">
    <source>
        <dbReference type="Proteomes" id="UP000008810"/>
    </source>
</evidence>
<keyword evidence="3" id="KW-1185">Reference proteome</keyword>